<evidence type="ECO:0000313" key="11">
    <source>
        <dbReference type="EMBL" id="PON98083.1"/>
    </source>
</evidence>
<keyword evidence="7" id="KW-0175">Coiled coil</keyword>
<dbReference type="GO" id="GO:0043531">
    <property type="term" value="F:ADP binding"/>
    <property type="evidence" value="ECO:0007669"/>
    <property type="project" value="InterPro"/>
</dbReference>
<evidence type="ECO:0000313" key="12">
    <source>
        <dbReference type="Proteomes" id="UP000237000"/>
    </source>
</evidence>
<keyword evidence="2" id="KW-0433">Leucine-rich repeat</keyword>
<reference evidence="12" key="1">
    <citation type="submission" date="2016-06" db="EMBL/GenBank/DDBJ databases">
        <title>Parallel loss of symbiosis genes in relatives of nitrogen-fixing non-legume Parasponia.</title>
        <authorList>
            <person name="Van Velzen R."/>
            <person name="Holmer R."/>
            <person name="Bu F."/>
            <person name="Rutten L."/>
            <person name="Van Zeijl A."/>
            <person name="Liu W."/>
            <person name="Santuari L."/>
            <person name="Cao Q."/>
            <person name="Sharma T."/>
            <person name="Shen D."/>
            <person name="Roswanjaya Y."/>
            <person name="Wardhani T."/>
            <person name="Kalhor M.S."/>
            <person name="Jansen J."/>
            <person name="Van den Hoogen J."/>
            <person name="Gungor B."/>
            <person name="Hartog M."/>
            <person name="Hontelez J."/>
            <person name="Verver J."/>
            <person name="Yang W.-C."/>
            <person name="Schijlen E."/>
            <person name="Repin R."/>
            <person name="Schilthuizen M."/>
            <person name="Schranz E."/>
            <person name="Heidstra R."/>
            <person name="Miyata K."/>
            <person name="Fedorova E."/>
            <person name="Kohlen W."/>
            <person name="Bisseling T."/>
            <person name="Smit S."/>
            <person name="Geurts R."/>
        </authorList>
    </citation>
    <scope>NUCLEOTIDE SEQUENCE [LARGE SCALE GENOMIC DNA]</scope>
    <source>
        <strain evidence="12">cv. RG33-2</strain>
    </source>
</reference>
<comment type="similarity">
    <text evidence="1">Belongs to the disease resistance NB-LRR family.</text>
</comment>
<dbReference type="InterPro" id="IPR036388">
    <property type="entry name" value="WH-like_DNA-bd_sf"/>
</dbReference>
<dbReference type="InterPro" id="IPR058922">
    <property type="entry name" value="WHD_DRP"/>
</dbReference>
<dbReference type="InterPro" id="IPR042197">
    <property type="entry name" value="Apaf_helical"/>
</dbReference>
<evidence type="ECO:0000259" key="8">
    <source>
        <dbReference type="Pfam" id="PF00931"/>
    </source>
</evidence>
<organism evidence="11 12">
    <name type="scientific">Trema orientale</name>
    <name type="common">Charcoal tree</name>
    <name type="synonym">Celtis orientalis</name>
    <dbReference type="NCBI Taxonomy" id="63057"/>
    <lineage>
        <taxon>Eukaryota</taxon>
        <taxon>Viridiplantae</taxon>
        <taxon>Streptophyta</taxon>
        <taxon>Embryophyta</taxon>
        <taxon>Tracheophyta</taxon>
        <taxon>Spermatophyta</taxon>
        <taxon>Magnoliopsida</taxon>
        <taxon>eudicotyledons</taxon>
        <taxon>Gunneridae</taxon>
        <taxon>Pentapetalae</taxon>
        <taxon>rosids</taxon>
        <taxon>fabids</taxon>
        <taxon>Rosales</taxon>
        <taxon>Cannabaceae</taxon>
        <taxon>Trema</taxon>
    </lineage>
</organism>
<evidence type="ECO:0000259" key="10">
    <source>
        <dbReference type="Pfam" id="PF23559"/>
    </source>
</evidence>
<dbReference type="GO" id="GO:0005524">
    <property type="term" value="F:ATP binding"/>
    <property type="evidence" value="ECO:0007669"/>
    <property type="project" value="UniProtKB-KW"/>
</dbReference>
<dbReference type="Gene3D" id="3.40.50.300">
    <property type="entry name" value="P-loop containing nucleotide triphosphate hydrolases"/>
    <property type="match status" value="1"/>
</dbReference>
<dbReference type="SUPFAM" id="SSF52540">
    <property type="entry name" value="P-loop containing nucleoside triphosphate hydrolases"/>
    <property type="match status" value="1"/>
</dbReference>
<dbReference type="PANTHER" id="PTHR33463">
    <property type="entry name" value="NB-ARC DOMAIN-CONTAINING PROTEIN-RELATED"/>
    <property type="match status" value="1"/>
</dbReference>
<evidence type="ECO:0000256" key="2">
    <source>
        <dbReference type="ARBA" id="ARBA00022614"/>
    </source>
</evidence>
<dbReference type="PANTHER" id="PTHR33463:SF187">
    <property type="entry name" value="AND NB-ARC DOMAIN DISEASE RESISTANCE PROTEIN, PUTATIVE-RELATED"/>
    <property type="match status" value="1"/>
</dbReference>
<feature type="coiled-coil region" evidence="7">
    <location>
        <begin position="17"/>
        <end position="109"/>
    </location>
</feature>
<evidence type="ECO:0000256" key="6">
    <source>
        <dbReference type="ARBA" id="ARBA00022840"/>
    </source>
</evidence>
<dbReference type="OrthoDB" id="1193511at2759"/>
<evidence type="ECO:0000256" key="1">
    <source>
        <dbReference type="ARBA" id="ARBA00008894"/>
    </source>
</evidence>
<feature type="domain" description="NB-ARC" evidence="8">
    <location>
        <begin position="139"/>
        <end position="298"/>
    </location>
</feature>
<dbReference type="Pfam" id="PF23559">
    <property type="entry name" value="WHD_DRP"/>
    <property type="match status" value="1"/>
</dbReference>
<accession>A0A2P5FJY0</accession>
<keyword evidence="3" id="KW-0677">Repeat</keyword>
<dbReference type="Gene3D" id="3.80.10.10">
    <property type="entry name" value="Ribonuclease Inhibitor"/>
    <property type="match status" value="3"/>
</dbReference>
<dbReference type="Gene3D" id="1.10.10.10">
    <property type="entry name" value="Winged helix-like DNA-binding domain superfamily/Winged helix DNA-binding domain"/>
    <property type="match status" value="1"/>
</dbReference>
<name>A0A2P5FJY0_TREOI</name>
<keyword evidence="6" id="KW-0067">ATP-binding</keyword>
<dbReference type="Pfam" id="PF23247">
    <property type="entry name" value="LRR_RPS2"/>
    <property type="match status" value="1"/>
</dbReference>
<dbReference type="InterPro" id="IPR050905">
    <property type="entry name" value="Plant_NBS-LRR"/>
</dbReference>
<dbReference type="InterPro" id="IPR027417">
    <property type="entry name" value="P-loop_NTPase"/>
</dbReference>
<sequence length="963" mass="111051">MQYIHGILEFAVRRRNFESLDEKMHRLKRKLDKLESKESDINEELTYAESLSLKKRRKSVETWLTNVERIKEQVQQMEQDVRQRRWYEFLKLQNSIERSTIEVEELIQEGRFSEGLTLAVPNQRYKLMTPELVGEMFRKNKEVIWECLMNDKISIIGVYGMGGAGKTTLISDIYNELLNHLDVSVSWVTASQNCSIFKLQCDIAKTMNLDLSNEEDERIRAAKLAFALNKRNNNVLILDDVWDYFPPERVGILIGVNTSKLILTTRSLDVCRRMRCQKQIKVIPLSYKESWKLFMNTLGREMRLSYKCEEIAEALVAECDGLPLGIIALAGSLRGVNDINEWSYALEKMRESNVQQHEDDVELNKVFRGLMYSYDKLKDQRVKECFLYCSLFPEDYLIRRDKLIEYFIDEGLIDGTSNKQAQFYRFHTILNKLENVCLLEGGISKYTGMMCVKMHDLVRDMAIQIVTRSHPKCFIKAGMRLRNFPTEENWTMDLVRVSLMKNEISNIPTNTSPRCPRLSTLLLSGNSKLNSIPYSFFVHMDGLVLLDLSDNMSIKSLPSSVSNLEKLAALLLGGCWNLEFVPSLSNLRSLQRLDLFGTKLSEVPDGLQALTSLRYLNLNTQKLKMVPVGILPKLSRLQHLVLQECESYTKPISIKEIGSLTKLETFKGQLCGINDFNEFVKSWEEGGPTCYLLQMGIPISRPWKFDYSSKVYDKTICLSSCNISESKDGEDSLVLPKHVESLHIHRCQYVKCLCDVASLKKATDLRECKIKDCDDVEHLLCSSCCSFPIFKRLESIDLINLVMLRTLTSSASESRIFCYLKKLSLSKCPNVKRLFTYALSSNLQNLESLTVYGCQQMVEIIGEASDHEDNNILSFPKLNRLELLSLPELERFCNNDMKPIASDSLQVISISDCPRLQRIPLLRELLCPPPSLRFIFCKKIWWESLKWDHSNAKDLLQPFCRLR</sequence>
<dbReference type="FunFam" id="1.10.10.10:FF:000322">
    <property type="entry name" value="Probable disease resistance protein At1g63360"/>
    <property type="match status" value="1"/>
</dbReference>
<proteinExistence type="inferred from homology"/>
<dbReference type="GO" id="GO:0006952">
    <property type="term" value="P:defense response"/>
    <property type="evidence" value="ECO:0007669"/>
    <property type="project" value="UniProtKB-KW"/>
</dbReference>
<evidence type="ECO:0000256" key="4">
    <source>
        <dbReference type="ARBA" id="ARBA00022741"/>
    </source>
</evidence>
<feature type="domain" description="Disease resistance protein At4g27190-like leucine-rich repeats" evidence="9">
    <location>
        <begin position="811"/>
        <end position="919"/>
    </location>
</feature>
<dbReference type="InterPro" id="IPR001611">
    <property type="entry name" value="Leu-rich_rpt"/>
</dbReference>
<dbReference type="InterPro" id="IPR057135">
    <property type="entry name" value="At4g27190-like_LRR"/>
</dbReference>
<keyword evidence="5" id="KW-0611">Plant defense</keyword>
<gene>
    <name evidence="11" type="ORF">TorRG33x02_061570</name>
</gene>
<keyword evidence="4" id="KW-0547">Nucleotide-binding</keyword>
<dbReference type="InterPro" id="IPR002182">
    <property type="entry name" value="NB-ARC"/>
</dbReference>
<dbReference type="InParanoid" id="A0A2P5FJY0"/>
<dbReference type="PRINTS" id="PR00364">
    <property type="entry name" value="DISEASERSIST"/>
</dbReference>
<evidence type="ECO:0000259" key="9">
    <source>
        <dbReference type="Pfam" id="PF23247"/>
    </source>
</evidence>
<dbReference type="Pfam" id="PF13855">
    <property type="entry name" value="LRR_8"/>
    <property type="match status" value="1"/>
</dbReference>
<dbReference type="AlphaFoldDB" id="A0A2P5FJY0"/>
<evidence type="ECO:0000256" key="7">
    <source>
        <dbReference type="SAM" id="Coils"/>
    </source>
</evidence>
<dbReference type="Pfam" id="PF00931">
    <property type="entry name" value="NB-ARC"/>
    <property type="match status" value="1"/>
</dbReference>
<dbReference type="SUPFAM" id="SSF52058">
    <property type="entry name" value="L domain-like"/>
    <property type="match status" value="1"/>
</dbReference>
<dbReference type="Proteomes" id="UP000237000">
    <property type="component" value="Unassembled WGS sequence"/>
</dbReference>
<dbReference type="Gene3D" id="1.10.8.430">
    <property type="entry name" value="Helical domain of apoptotic protease-activating factors"/>
    <property type="match status" value="1"/>
</dbReference>
<dbReference type="EMBL" id="JXTC01000027">
    <property type="protein sequence ID" value="PON98083.1"/>
    <property type="molecule type" value="Genomic_DNA"/>
</dbReference>
<comment type="caution">
    <text evidence="11">The sequence shown here is derived from an EMBL/GenBank/DDBJ whole genome shotgun (WGS) entry which is preliminary data.</text>
</comment>
<evidence type="ECO:0000256" key="3">
    <source>
        <dbReference type="ARBA" id="ARBA00022737"/>
    </source>
</evidence>
<evidence type="ECO:0000256" key="5">
    <source>
        <dbReference type="ARBA" id="ARBA00022821"/>
    </source>
</evidence>
<feature type="domain" description="Disease resistance protein winged helix" evidence="10">
    <location>
        <begin position="391"/>
        <end position="462"/>
    </location>
</feature>
<protein>
    <submittedName>
        <fullName evidence="11">NB-ARC domain, LRR domain containing protein</fullName>
    </submittedName>
</protein>
<dbReference type="InterPro" id="IPR032675">
    <property type="entry name" value="LRR_dom_sf"/>
</dbReference>
<keyword evidence="12" id="KW-1185">Reference proteome</keyword>